<accession>A0A7U4QIZ4</accession>
<dbReference type="CDD" id="cd00009">
    <property type="entry name" value="AAA"/>
    <property type="match status" value="1"/>
</dbReference>
<dbReference type="Pfam" id="PF13401">
    <property type="entry name" value="AAA_22"/>
    <property type="match status" value="1"/>
</dbReference>
<feature type="domain" description="AAA+ ATPase" evidence="1">
    <location>
        <begin position="42"/>
        <end position="187"/>
    </location>
</feature>
<dbReference type="Proteomes" id="UP000070560">
    <property type="component" value="Chromosome"/>
</dbReference>
<dbReference type="EMBL" id="CP013015">
    <property type="protein sequence ID" value="AMM40227.1"/>
    <property type="molecule type" value="Genomic_DNA"/>
</dbReference>
<reference evidence="2 3" key="1">
    <citation type="submission" date="2015-10" db="EMBL/GenBank/DDBJ databases">
        <title>Candidatus Desulfofervidus auxilii, a hydrogenotrophic sulfate-reducing bacterium involved in the thermophilic anaerobic oxidation of methane.</title>
        <authorList>
            <person name="Krukenberg V."/>
            <person name="Richter M."/>
            <person name="Wegener G."/>
        </authorList>
    </citation>
    <scope>NUCLEOTIDE SEQUENCE [LARGE SCALE GENOMIC DNA]</scope>
    <source>
        <strain evidence="2 3">HS1</strain>
    </source>
</reference>
<dbReference type="InterPro" id="IPR052026">
    <property type="entry name" value="ExeA_AAA_ATPase_DNA-bind"/>
</dbReference>
<keyword evidence="3" id="KW-1185">Reference proteome</keyword>
<dbReference type="SUPFAM" id="SSF52540">
    <property type="entry name" value="P-loop containing nucleoside triphosphate hydrolases"/>
    <property type="match status" value="1"/>
</dbReference>
<dbReference type="KEGG" id="daw:HS1_000421"/>
<evidence type="ECO:0000313" key="3">
    <source>
        <dbReference type="Proteomes" id="UP000070560"/>
    </source>
</evidence>
<dbReference type="SMART" id="SM00382">
    <property type="entry name" value="AAA"/>
    <property type="match status" value="1"/>
</dbReference>
<dbReference type="RefSeq" id="WP_066060519.1">
    <property type="nucleotide sequence ID" value="NZ_CP013015.1"/>
</dbReference>
<dbReference type="GO" id="GO:0016887">
    <property type="term" value="F:ATP hydrolysis activity"/>
    <property type="evidence" value="ECO:0007669"/>
    <property type="project" value="InterPro"/>
</dbReference>
<evidence type="ECO:0000259" key="1">
    <source>
        <dbReference type="SMART" id="SM00382"/>
    </source>
</evidence>
<dbReference type="OrthoDB" id="9779230at2"/>
<dbReference type="AlphaFoldDB" id="A0A7U4QIZ4"/>
<dbReference type="Gene3D" id="3.40.50.300">
    <property type="entry name" value="P-loop containing nucleotide triphosphate hydrolases"/>
    <property type="match status" value="1"/>
</dbReference>
<gene>
    <name evidence="2" type="ORF">HS1_000421</name>
</gene>
<dbReference type="PANTHER" id="PTHR35894:SF1">
    <property type="entry name" value="PHOSPHORIBULOKINASE _ URIDINE KINASE FAMILY"/>
    <property type="match status" value="1"/>
</dbReference>
<dbReference type="InterPro" id="IPR027417">
    <property type="entry name" value="P-loop_NTPase"/>
</dbReference>
<dbReference type="InterPro" id="IPR049945">
    <property type="entry name" value="AAA_22"/>
</dbReference>
<proteinExistence type="predicted"/>
<name>A0A7U4QIZ4_DESA2</name>
<sequence length="281" mass="32068">MYKHFYGLKKEPFNITPDPNFLYLSPTHREALAQIIYGVKAKKGFIVITGEVGVGKTTVLNASLKKLEENGSITAFIFNPELKLMDFFYIICNELGLPKPRTKAEFLINLNDFLIDCLAKGKGPVVLFIDEAQRLSSKLLEEIRLLLNLETGAEKLLQIVLSGQPELWEKINSTELRQLKQRISLRHTIKPLNSKEVKMYVKERLTKAGGRDDIFNDKAIDKIYKYSGGIPRLINIICSNALITGYVAEKKVINAKIIKETVNDLDLVSHKPKRSWFLFKW</sequence>
<evidence type="ECO:0000313" key="2">
    <source>
        <dbReference type="EMBL" id="AMM40227.1"/>
    </source>
</evidence>
<organism evidence="2 3">
    <name type="scientific">Desulfofervidus auxilii</name>
    <dbReference type="NCBI Taxonomy" id="1621989"/>
    <lineage>
        <taxon>Bacteria</taxon>
        <taxon>Pseudomonadati</taxon>
        <taxon>Thermodesulfobacteriota</taxon>
        <taxon>Candidatus Desulfofervidia</taxon>
        <taxon>Candidatus Desulfofervidales</taxon>
        <taxon>Candidatus Desulfofervidaceae</taxon>
        <taxon>Candidatus Desulfofervidus</taxon>
    </lineage>
</organism>
<dbReference type="InterPro" id="IPR003593">
    <property type="entry name" value="AAA+_ATPase"/>
</dbReference>
<protein>
    <submittedName>
        <fullName evidence="2">ATPase AAA</fullName>
    </submittedName>
</protein>
<dbReference type="PANTHER" id="PTHR35894">
    <property type="entry name" value="GENERAL SECRETION PATHWAY PROTEIN A-RELATED"/>
    <property type="match status" value="1"/>
</dbReference>